<feature type="region of interest" description="Disordered" evidence="1">
    <location>
        <begin position="1"/>
        <end position="93"/>
    </location>
</feature>
<sequence length="93" mass="10669">ERTRRGPAPPRRQRGRRCAGRAVRDGHHRRHGHLHGVRQPGSDGRDPRVRRRSRGRPALPRVRQRPDALGHEPPHDLARDVGPAQHRDHGRAM</sequence>
<organism evidence="2">
    <name type="scientific">uncultured Nocardioides sp</name>
    <dbReference type="NCBI Taxonomy" id="198441"/>
    <lineage>
        <taxon>Bacteria</taxon>
        <taxon>Bacillati</taxon>
        <taxon>Actinomycetota</taxon>
        <taxon>Actinomycetes</taxon>
        <taxon>Propionibacteriales</taxon>
        <taxon>Nocardioidaceae</taxon>
        <taxon>Nocardioides</taxon>
        <taxon>environmental samples</taxon>
    </lineage>
</organism>
<evidence type="ECO:0000313" key="2">
    <source>
        <dbReference type="EMBL" id="CAA9406404.1"/>
    </source>
</evidence>
<feature type="compositionally biased region" description="Basic residues" evidence="1">
    <location>
        <begin position="1"/>
        <end position="19"/>
    </location>
</feature>
<gene>
    <name evidence="2" type="ORF">AVDCRST_MAG06-2559</name>
</gene>
<dbReference type="EMBL" id="CADCUP010000170">
    <property type="protein sequence ID" value="CAA9406404.1"/>
    <property type="molecule type" value="Genomic_DNA"/>
</dbReference>
<evidence type="ECO:0000256" key="1">
    <source>
        <dbReference type="SAM" id="MobiDB-lite"/>
    </source>
</evidence>
<protein>
    <submittedName>
        <fullName evidence="2">Uncharacterized protein</fullName>
    </submittedName>
</protein>
<feature type="non-terminal residue" evidence="2">
    <location>
        <position position="1"/>
    </location>
</feature>
<feature type="non-terminal residue" evidence="2">
    <location>
        <position position="93"/>
    </location>
</feature>
<name>A0A6J4P5J1_9ACTN</name>
<feature type="compositionally biased region" description="Basic residues" evidence="1">
    <location>
        <begin position="26"/>
        <end position="36"/>
    </location>
</feature>
<dbReference type="AlphaFoldDB" id="A0A6J4P5J1"/>
<reference evidence="2" key="1">
    <citation type="submission" date="2020-02" db="EMBL/GenBank/DDBJ databases">
        <authorList>
            <person name="Meier V. D."/>
        </authorList>
    </citation>
    <scope>NUCLEOTIDE SEQUENCE</scope>
    <source>
        <strain evidence="2">AVDCRST_MAG06</strain>
    </source>
</reference>
<feature type="compositionally biased region" description="Basic and acidic residues" evidence="1">
    <location>
        <begin position="64"/>
        <end position="93"/>
    </location>
</feature>
<accession>A0A6J4P5J1</accession>
<proteinExistence type="predicted"/>